<organism evidence="1 2">
    <name type="scientific">Microthlaspi erraticum</name>
    <dbReference type="NCBI Taxonomy" id="1685480"/>
    <lineage>
        <taxon>Eukaryota</taxon>
        <taxon>Viridiplantae</taxon>
        <taxon>Streptophyta</taxon>
        <taxon>Embryophyta</taxon>
        <taxon>Tracheophyta</taxon>
        <taxon>Spermatophyta</taxon>
        <taxon>Magnoliopsida</taxon>
        <taxon>eudicotyledons</taxon>
        <taxon>Gunneridae</taxon>
        <taxon>Pentapetalae</taxon>
        <taxon>rosids</taxon>
        <taxon>malvids</taxon>
        <taxon>Brassicales</taxon>
        <taxon>Brassicaceae</taxon>
        <taxon>Coluteocarpeae</taxon>
        <taxon>Microthlaspi</taxon>
    </lineage>
</organism>
<gene>
    <name evidence="1" type="ORF">MERR_LOCUS41889</name>
</gene>
<dbReference type="Proteomes" id="UP000467841">
    <property type="component" value="Unassembled WGS sequence"/>
</dbReference>
<reference evidence="1" key="1">
    <citation type="submission" date="2020-01" db="EMBL/GenBank/DDBJ databases">
        <authorList>
            <person name="Mishra B."/>
        </authorList>
    </citation>
    <scope>NUCLEOTIDE SEQUENCE [LARGE SCALE GENOMIC DNA]</scope>
</reference>
<accession>A0A6D2L506</accession>
<dbReference type="EMBL" id="CACVBM020001584">
    <property type="protein sequence ID" value="CAA7054653.1"/>
    <property type="molecule type" value="Genomic_DNA"/>
</dbReference>
<keyword evidence="2" id="KW-1185">Reference proteome</keyword>
<proteinExistence type="predicted"/>
<dbReference type="AlphaFoldDB" id="A0A6D2L506"/>
<evidence type="ECO:0000313" key="2">
    <source>
        <dbReference type="Proteomes" id="UP000467841"/>
    </source>
</evidence>
<name>A0A6D2L506_9BRAS</name>
<protein>
    <submittedName>
        <fullName evidence="1">Uncharacterized protein</fullName>
    </submittedName>
</protein>
<comment type="caution">
    <text evidence="1">The sequence shown here is derived from an EMBL/GenBank/DDBJ whole genome shotgun (WGS) entry which is preliminary data.</text>
</comment>
<evidence type="ECO:0000313" key="1">
    <source>
        <dbReference type="EMBL" id="CAA7054653.1"/>
    </source>
</evidence>
<sequence length="134" mass="14590">MRAKKQSVTLQQTLLDSCSVSVCRPHSSSPATPSVPLRSKSVVVARLGRLGIRGIAVIIDLRSLWRRLRTQNPKSSSFRFPKCAAITSSRTLNFGGLMELPARPQILILVEAKKSDTGTSKVVELALVDFISTS</sequence>